<dbReference type="Proteomes" id="UP000777482">
    <property type="component" value="Unassembled WGS sequence"/>
</dbReference>
<evidence type="ECO:0000256" key="1">
    <source>
        <dbReference type="SAM" id="Phobius"/>
    </source>
</evidence>
<name>A0A9P6VT08_RHOMI</name>
<keyword evidence="1" id="KW-1133">Transmembrane helix</keyword>
<keyword evidence="1" id="KW-0812">Transmembrane</keyword>
<feature type="transmembrane region" description="Helical" evidence="1">
    <location>
        <begin position="37"/>
        <end position="56"/>
    </location>
</feature>
<dbReference type="PANTHER" id="PTHR39605:SF1">
    <property type="entry name" value="MAJOR FACILITATOR SUPERFAMILY (MFS) PROFILE DOMAIN-CONTAINING PROTEIN"/>
    <property type="match status" value="1"/>
</dbReference>
<dbReference type="OrthoDB" id="2550114at2759"/>
<keyword evidence="1" id="KW-0472">Membrane</keyword>
<protein>
    <submittedName>
        <fullName evidence="2">Uncharacterized protein</fullName>
    </submittedName>
</protein>
<reference evidence="2 3" key="1">
    <citation type="submission" date="2020-11" db="EMBL/GenBank/DDBJ databases">
        <title>Kefir isolates.</title>
        <authorList>
            <person name="Marcisauskas S."/>
            <person name="Kim Y."/>
            <person name="Blasche S."/>
        </authorList>
    </citation>
    <scope>NUCLEOTIDE SEQUENCE [LARGE SCALE GENOMIC DNA]</scope>
    <source>
        <strain evidence="2 3">KR</strain>
    </source>
</reference>
<accession>A0A9P6VT08</accession>
<evidence type="ECO:0000313" key="2">
    <source>
        <dbReference type="EMBL" id="KAG0654004.1"/>
    </source>
</evidence>
<feature type="transmembrane region" description="Helical" evidence="1">
    <location>
        <begin position="174"/>
        <end position="197"/>
    </location>
</feature>
<feature type="transmembrane region" description="Helical" evidence="1">
    <location>
        <begin position="68"/>
        <end position="88"/>
    </location>
</feature>
<evidence type="ECO:0000313" key="3">
    <source>
        <dbReference type="Proteomes" id="UP000777482"/>
    </source>
</evidence>
<feature type="transmembrane region" description="Helical" evidence="1">
    <location>
        <begin position="203"/>
        <end position="222"/>
    </location>
</feature>
<sequence>MTLGAADPNNPKVLDPNSRIAPVLDADHSDIVEPHAFAVWTFAAAAWRVTSLLVSWQRGGGGKALTTLAVPLLAFPRLVTFVFGTFLAEVRKPDPLAAATAGVGAGTADAANVAATTARVVRALNPLEKVLATFAGMVCLAMAAMLVIQTGAIPLTTKAVTPDAAVAPYRKPTLWIAVAFFASLATSSYSLALYSIAVPSAAISAWGFWVVFFAHLGHINQVSSKTASFPFKNVAAEEEKQELRNKRE</sequence>
<keyword evidence="3" id="KW-1185">Reference proteome</keyword>
<proteinExistence type="predicted"/>
<gene>
    <name evidence="2" type="ORF">C6P46_002022</name>
</gene>
<dbReference type="PANTHER" id="PTHR39605">
    <property type="entry name" value="MAJOR FACILITATOR SUPERFAMILY (MFS) PROFILE DOMAIN-CONTAINING PROTEIN"/>
    <property type="match status" value="1"/>
</dbReference>
<dbReference type="EMBL" id="PUHQ01000165">
    <property type="protein sequence ID" value="KAG0654004.1"/>
    <property type="molecule type" value="Genomic_DNA"/>
</dbReference>
<comment type="caution">
    <text evidence="2">The sequence shown here is derived from an EMBL/GenBank/DDBJ whole genome shotgun (WGS) entry which is preliminary data.</text>
</comment>
<feature type="transmembrane region" description="Helical" evidence="1">
    <location>
        <begin position="130"/>
        <end position="153"/>
    </location>
</feature>
<dbReference type="AlphaFoldDB" id="A0A9P6VT08"/>
<organism evidence="2 3">
    <name type="scientific">Rhodotorula mucilaginosa</name>
    <name type="common">Yeast</name>
    <name type="synonym">Rhodotorula rubra</name>
    <dbReference type="NCBI Taxonomy" id="5537"/>
    <lineage>
        <taxon>Eukaryota</taxon>
        <taxon>Fungi</taxon>
        <taxon>Dikarya</taxon>
        <taxon>Basidiomycota</taxon>
        <taxon>Pucciniomycotina</taxon>
        <taxon>Microbotryomycetes</taxon>
        <taxon>Sporidiobolales</taxon>
        <taxon>Sporidiobolaceae</taxon>
        <taxon>Rhodotorula</taxon>
    </lineage>
</organism>